<keyword evidence="6" id="KW-0472">Membrane</keyword>
<evidence type="ECO:0000256" key="4">
    <source>
        <dbReference type="ARBA" id="ARBA00023172"/>
    </source>
</evidence>
<keyword evidence="9" id="KW-1185">Reference proteome</keyword>
<dbReference type="Gene3D" id="3.90.350.10">
    <property type="entry name" value="Transposase Inhibitor Protein From Tn5, Chain A, domain 1"/>
    <property type="match status" value="1"/>
</dbReference>
<dbReference type="Pfam" id="PF01609">
    <property type="entry name" value="DDE_Tnp_1"/>
    <property type="match status" value="1"/>
</dbReference>
<comment type="similarity">
    <text evidence="1">Belongs to the transposase 11 family.</text>
</comment>
<dbReference type="EMBL" id="JAEUGD010000042">
    <property type="protein sequence ID" value="MBL6447062.1"/>
    <property type="molecule type" value="Genomic_DNA"/>
</dbReference>
<keyword evidence="2" id="KW-0815">Transposition</keyword>
<dbReference type="GO" id="GO:0003677">
    <property type="term" value="F:DNA binding"/>
    <property type="evidence" value="ECO:0007669"/>
    <property type="project" value="UniProtKB-KW"/>
</dbReference>
<dbReference type="NCBIfam" id="NF033592">
    <property type="entry name" value="transpos_IS4_1"/>
    <property type="match status" value="1"/>
</dbReference>
<evidence type="ECO:0000256" key="2">
    <source>
        <dbReference type="ARBA" id="ARBA00022578"/>
    </source>
</evidence>
<dbReference type="Proteomes" id="UP000614216">
    <property type="component" value="Unassembled WGS sequence"/>
</dbReference>
<evidence type="ECO:0000256" key="3">
    <source>
        <dbReference type="ARBA" id="ARBA00023125"/>
    </source>
</evidence>
<organism evidence="8 9">
    <name type="scientific">Fulvivirga marina</name>
    <dbReference type="NCBI Taxonomy" id="2494733"/>
    <lineage>
        <taxon>Bacteria</taxon>
        <taxon>Pseudomonadati</taxon>
        <taxon>Bacteroidota</taxon>
        <taxon>Cytophagia</taxon>
        <taxon>Cytophagales</taxon>
        <taxon>Fulvivirgaceae</taxon>
        <taxon>Fulvivirga</taxon>
    </lineage>
</organism>
<protein>
    <submittedName>
        <fullName evidence="8">IS4 family transposase</fullName>
    </submittedName>
</protein>
<name>A0A937KC28_9BACT</name>
<proteinExistence type="inferred from homology"/>
<dbReference type="InterPro" id="IPR047952">
    <property type="entry name" value="Transpos_IS4"/>
</dbReference>
<keyword evidence="3" id="KW-0238">DNA-binding</keyword>
<evidence type="ECO:0000256" key="5">
    <source>
        <dbReference type="SAM" id="MobiDB-lite"/>
    </source>
</evidence>
<accession>A0A937KC28</accession>
<feature type="compositionally biased region" description="Basic and acidic residues" evidence="5">
    <location>
        <begin position="401"/>
        <end position="412"/>
    </location>
</feature>
<dbReference type="AlphaFoldDB" id="A0A937KC28"/>
<dbReference type="InterPro" id="IPR002559">
    <property type="entry name" value="Transposase_11"/>
</dbReference>
<reference evidence="8" key="1">
    <citation type="submission" date="2021-01" db="EMBL/GenBank/DDBJ databases">
        <title>Fulvivirga kasyanovii gen. nov., sp nov., a novel member of the phylum Bacteroidetes isolated from seawater in a mussel farm.</title>
        <authorList>
            <person name="Zhao L.-H."/>
            <person name="Wang Z.-J."/>
        </authorList>
    </citation>
    <scope>NUCLEOTIDE SEQUENCE</scope>
    <source>
        <strain evidence="8">29W222</strain>
    </source>
</reference>
<comment type="caution">
    <text evidence="8">The sequence shown here is derived from an EMBL/GenBank/DDBJ whole genome shotgun (WGS) entry which is preliminary data.</text>
</comment>
<gene>
    <name evidence="8" type="ORF">JMN32_12135</name>
</gene>
<dbReference type="PANTHER" id="PTHR33258:SF1">
    <property type="entry name" value="TRANSPOSASE INSL FOR INSERTION SEQUENCE ELEMENT IS186A-RELATED"/>
    <property type="match status" value="1"/>
</dbReference>
<feature type="transmembrane region" description="Helical" evidence="6">
    <location>
        <begin position="326"/>
        <end position="347"/>
    </location>
</feature>
<evidence type="ECO:0000313" key="9">
    <source>
        <dbReference type="Proteomes" id="UP000614216"/>
    </source>
</evidence>
<dbReference type="GO" id="GO:0006313">
    <property type="term" value="P:DNA transposition"/>
    <property type="evidence" value="ECO:0007669"/>
    <property type="project" value="InterPro"/>
</dbReference>
<evidence type="ECO:0000259" key="7">
    <source>
        <dbReference type="Pfam" id="PF01609"/>
    </source>
</evidence>
<dbReference type="InterPro" id="IPR012337">
    <property type="entry name" value="RNaseH-like_sf"/>
</dbReference>
<keyword evidence="6" id="KW-1133">Transmembrane helix</keyword>
<keyword evidence="6" id="KW-0812">Transmembrane</keyword>
<sequence>MEVLQKKLFDFLRDPEKISLYKQSSGDFSRSSALSFEVVVGSILNLFKESVEFNLQNILPSLSVRAVTGSAFSQARYKVKPEVFRDLLEFFKEPYCGLEKKLWKGHILLAGDGSTLNLPASKDIEAYFGVHSVNQLGTKRYLARALLIYDVLNNFIVSGHISSMKTGEKNLLREWLSTALINDNHILILDRGFGNFCTFKELLGKGMKFCVRLPTNNSNFAKRVIDDEREDFITRWEPSPKERENSRSNQLDCVPIQVRVIKVRLTTGETEILVTNLSDQQKYTSKDMADLYKLRWGVEEGFKNLKPKMKIEQFGCKKAAGIFQEFYAHIFCINMVSLTGIVANKLIEKRTRHRKWKYKYNWKNAYRFIREKLIEFLFCKATSTLLDKWLKQISSSIVPEKPDRHFPRDTRSSNRKGRITQFNK</sequence>
<evidence type="ECO:0000313" key="8">
    <source>
        <dbReference type="EMBL" id="MBL6447062.1"/>
    </source>
</evidence>
<dbReference type="SUPFAM" id="SSF53098">
    <property type="entry name" value="Ribonuclease H-like"/>
    <property type="match status" value="1"/>
</dbReference>
<feature type="region of interest" description="Disordered" evidence="5">
    <location>
        <begin position="401"/>
        <end position="424"/>
    </location>
</feature>
<keyword evidence="4" id="KW-0233">DNA recombination</keyword>
<evidence type="ECO:0000256" key="1">
    <source>
        <dbReference type="ARBA" id="ARBA00010075"/>
    </source>
</evidence>
<feature type="domain" description="Transposase IS4-like" evidence="7">
    <location>
        <begin position="136"/>
        <end position="335"/>
    </location>
</feature>
<dbReference type="GO" id="GO:0004803">
    <property type="term" value="F:transposase activity"/>
    <property type="evidence" value="ECO:0007669"/>
    <property type="project" value="InterPro"/>
</dbReference>
<dbReference type="PANTHER" id="PTHR33258">
    <property type="entry name" value="TRANSPOSASE INSL FOR INSERTION SEQUENCE ELEMENT IS186A-RELATED"/>
    <property type="match status" value="1"/>
</dbReference>
<evidence type="ECO:0000256" key="6">
    <source>
        <dbReference type="SAM" id="Phobius"/>
    </source>
</evidence>